<reference evidence="2" key="1">
    <citation type="submission" date="2022-10" db="EMBL/GenBank/DDBJ databases">
        <title>Two novel species of Flavobacterium.</title>
        <authorList>
            <person name="Liu Q."/>
            <person name="Xin Y.-H."/>
        </authorList>
    </citation>
    <scope>NUCLEOTIDE SEQUENCE</scope>
    <source>
        <strain evidence="2">LS1R47</strain>
    </source>
</reference>
<name>A0A9X3CAP7_9FLAO</name>
<dbReference type="NCBIfam" id="TIGR02145">
    <property type="entry name" value="Fib_succ_major"/>
    <property type="match status" value="1"/>
</dbReference>
<gene>
    <name evidence="2" type="ORF">OIU80_20735</name>
</gene>
<dbReference type="PROSITE" id="PS50835">
    <property type="entry name" value="IG_LIKE"/>
    <property type="match status" value="1"/>
</dbReference>
<dbReference type="EMBL" id="JAOZEV010000042">
    <property type="protein sequence ID" value="MCV9934709.1"/>
    <property type="molecule type" value="Genomic_DNA"/>
</dbReference>
<sequence>SGATSSTYVINSTQASNSGTYTCVVNNCKNSPVEGTAGTVTIIDETTIAKGSGLLKGENCFDIASPTNNNAICGLLSVREPYKADFSKTYTYTFTNIGSGNTDLSFIVNDPEKAIVGDIVVQSGIPTSLENGATYTVTIKYKQSLMTDVIGRDSGNPVKITLVALYKTGGIMNKAKLDITIKDCDCCSGTIDNEGNMYTAKRFGEAGCWMTQNLRALVDKEGVGLGDLILNPASAYATNAPKVLVSDTNGALDSGTVKYGENGIEITESRQVFASKFGLLYSEEQAKKACPDGWHLPTLEEWNSLITLLGGTKDAGKKMKANNYSYKSSNTNVLRLWNGNPPDHADNSGFNALPSGVAFMSNVPTASLKLAQGFSEMTYFWNDSGSFFRIVFNTNATSTIIQNYHANSIRCMKN</sequence>
<dbReference type="InterPro" id="IPR011871">
    <property type="entry name" value="Fib_succ_major"/>
</dbReference>
<dbReference type="Pfam" id="PF09603">
    <property type="entry name" value="Fib_succ_major"/>
    <property type="match status" value="1"/>
</dbReference>
<feature type="non-terminal residue" evidence="2">
    <location>
        <position position="1"/>
    </location>
</feature>
<protein>
    <recommendedName>
        <fullName evidence="1">Ig-like domain-containing protein</fullName>
    </recommendedName>
</protein>
<dbReference type="AlphaFoldDB" id="A0A9X3CAP7"/>
<organism evidence="2 3">
    <name type="scientific">Flavobacterium frigoritolerans</name>
    <dbReference type="NCBI Taxonomy" id="2987686"/>
    <lineage>
        <taxon>Bacteria</taxon>
        <taxon>Pseudomonadati</taxon>
        <taxon>Bacteroidota</taxon>
        <taxon>Flavobacteriia</taxon>
        <taxon>Flavobacteriales</taxon>
        <taxon>Flavobacteriaceae</taxon>
        <taxon>Flavobacterium</taxon>
    </lineage>
</organism>
<evidence type="ECO:0000313" key="2">
    <source>
        <dbReference type="EMBL" id="MCV9934709.1"/>
    </source>
</evidence>
<dbReference type="InterPro" id="IPR007110">
    <property type="entry name" value="Ig-like_dom"/>
</dbReference>
<proteinExistence type="predicted"/>
<evidence type="ECO:0000259" key="1">
    <source>
        <dbReference type="PROSITE" id="PS50835"/>
    </source>
</evidence>
<dbReference type="Proteomes" id="UP001151133">
    <property type="component" value="Unassembled WGS sequence"/>
</dbReference>
<dbReference type="RefSeq" id="WP_319004978.1">
    <property type="nucleotide sequence ID" value="NZ_JAOZEV010000042.1"/>
</dbReference>
<accession>A0A9X3CAP7</accession>
<keyword evidence="3" id="KW-1185">Reference proteome</keyword>
<evidence type="ECO:0000313" key="3">
    <source>
        <dbReference type="Proteomes" id="UP001151133"/>
    </source>
</evidence>
<comment type="caution">
    <text evidence="2">The sequence shown here is derived from an EMBL/GenBank/DDBJ whole genome shotgun (WGS) entry which is preliminary data.</text>
</comment>
<feature type="domain" description="Ig-like" evidence="1">
    <location>
        <begin position="1"/>
        <end position="41"/>
    </location>
</feature>